<dbReference type="Gene3D" id="3.30.160.60">
    <property type="entry name" value="Classic Zinc Finger"/>
    <property type="match status" value="1"/>
</dbReference>
<evidence type="ECO:0000256" key="4">
    <source>
        <dbReference type="ARBA" id="ARBA00022723"/>
    </source>
</evidence>
<reference evidence="13" key="1">
    <citation type="journal article" date="2021" name="Cell">
        <title>Tracing the genetic footprints of vertebrate landing in non-teleost ray-finned fishes.</title>
        <authorList>
            <person name="Bi X."/>
            <person name="Wang K."/>
            <person name="Yang L."/>
            <person name="Pan H."/>
            <person name="Jiang H."/>
            <person name="Wei Q."/>
            <person name="Fang M."/>
            <person name="Yu H."/>
            <person name="Zhu C."/>
            <person name="Cai Y."/>
            <person name="He Y."/>
            <person name="Gan X."/>
            <person name="Zeng H."/>
            <person name="Yu D."/>
            <person name="Zhu Y."/>
            <person name="Jiang H."/>
            <person name="Qiu Q."/>
            <person name="Yang H."/>
            <person name="Zhang Y.E."/>
            <person name="Wang W."/>
            <person name="Zhu M."/>
            <person name="He S."/>
            <person name="Zhang G."/>
        </authorList>
    </citation>
    <scope>NUCLEOTIDE SEQUENCE</scope>
    <source>
        <strain evidence="13">Allg_001</strain>
    </source>
</reference>
<proteinExistence type="predicted"/>
<evidence type="ECO:0000256" key="8">
    <source>
        <dbReference type="ARBA" id="ARBA00022833"/>
    </source>
</evidence>
<dbReference type="InterPro" id="IPR000315">
    <property type="entry name" value="Znf_B-box"/>
</dbReference>
<dbReference type="PROSITE" id="PS50089">
    <property type="entry name" value="ZF_RING_2"/>
    <property type="match status" value="1"/>
</dbReference>
<evidence type="ECO:0000256" key="9">
    <source>
        <dbReference type="ARBA" id="ARBA00022840"/>
    </source>
</evidence>
<evidence type="ECO:0000256" key="7">
    <source>
        <dbReference type="ARBA" id="ARBA00022771"/>
    </source>
</evidence>
<dbReference type="GO" id="GO:0008270">
    <property type="term" value="F:zinc ion binding"/>
    <property type="evidence" value="ECO:0007669"/>
    <property type="project" value="UniProtKB-KW"/>
</dbReference>
<sequence>MCTCSLCKTLLKDPVSIPCGHSYCRQCIQGYWDQPYDSGGYPCPQCGKISDSLPILYPSTTLDQLLQKLQTPLLSSALQGHDWARPGDVACDFCTGRKLKAVKQCLTCMVSYCEKHVQQHYTVPAIQYHRLVEVTGSLKFRLCQQHNRALEVFCKTDQTLICSLCAIQEHRSHDVVVAKTEQELKQVRTLNTLNFNSNSSLPDLLLKSVGWRCLQTLKDKHKDSLKRKFEVVPEEIAQPGEQTLLNDVFTHVWITEGSCVEVNHGHEVMQVETVSKSTKSKIRSIKCSDIFKPLPGQTRPIRTVLMKGVAGIGKTFSVQKFILDWATGKDNQDFDFIFFLPFCKLNLIKSEISLQELVQSFCPEIKSSANILDSSVLFIFDGLDGSRHPLNFRRNQIWSDVKKPTSVDILIINLINGNFPVDASIWITTRPAAAGLIPPELINRVTEVQGFEDQQKEEYIRKKCKKRALADRIISHIKMPGSLYMMCYIPVFCWIVVTLLEHTLEENSGESPRTVTDFYTNFLLFLLTAKEEKENVLKSHHEAILKLGKLAFESLEKNIIVFNDKDLKKCNIDLNNCSLYSGVFKEIFKQDSVFFQERVYSFLHLTVQEYFAALYVFGSYHNHNFNPLKKNDKTSTLKRKSKLTLNKNALKRAIQSRNGHLDLFVRFLLGMEMKNNQELLRGFLSHTQDHSSDMLKTAEFIKKLIRETSSLERCINLFHCLSELKEKSLIDEFKECVRILMPMAKITNTLRPWSEDMLTQSQLNVSTTLTSCDYVTEGSAGTKPSCTSRGMERCGLTERCCEDLASALQSQHSSLRKLYLSGNNLGDSGVKLLSAALRDPNCKLTTLWMERCGLTERCCEDLASALQSQQSSLTVLDLSENKLGDSGVKLLSAALRDPNCKLTKLW</sequence>
<dbReference type="PROSITE" id="PS50119">
    <property type="entry name" value="ZF_BBOX"/>
    <property type="match status" value="1"/>
</dbReference>
<dbReference type="Gene3D" id="3.30.40.10">
    <property type="entry name" value="Zinc/RING finger domain, C3HC4 (zinc finger)"/>
    <property type="match status" value="1"/>
</dbReference>
<dbReference type="SMART" id="SM01288">
    <property type="entry name" value="FISNA"/>
    <property type="match status" value="1"/>
</dbReference>
<dbReference type="Pfam" id="PF05729">
    <property type="entry name" value="NACHT"/>
    <property type="match status" value="1"/>
</dbReference>
<comment type="subcellular location">
    <subcellularLocation>
        <location evidence="1">Cytoplasm</location>
    </subcellularLocation>
</comment>
<dbReference type="InterPro" id="IPR032675">
    <property type="entry name" value="LRR_dom_sf"/>
</dbReference>
<dbReference type="InterPro" id="IPR027417">
    <property type="entry name" value="P-loop_NTPase"/>
</dbReference>
<dbReference type="SMART" id="SM00184">
    <property type="entry name" value="RING"/>
    <property type="match status" value="1"/>
</dbReference>
<dbReference type="Gene3D" id="3.80.10.10">
    <property type="entry name" value="Ribonuclease Inhibitor"/>
    <property type="match status" value="1"/>
</dbReference>
<dbReference type="SMART" id="SM00336">
    <property type="entry name" value="BBOX"/>
    <property type="match status" value="1"/>
</dbReference>
<evidence type="ECO:0000313" key="14">
    <source>
        <dbReference type="Proteomes" id="UP000736164"/>
    </source>
</evidence>
<dbReference type="Pfam" id="PF00643">
    <property type="entry name" value="zf-B_box"/>
    <property type="match status" value="1"/>
</dbReference>
<dbReference type="InterPro" id="IPR013083">
    <property type="entry name" value="Znf_RING/FYVE/PHD"/>
</dbReference>
<dbReference type="AlphaFoldDB" id="A0A8J7P2T5"/>
<evidence type="ECO:0000256" key="6">
    <source>
        <dbReference type="ARBA" id="ARBA00022741"/>
    </source>
</evidence>
<evidence type="ECO:0000256" key="2">
    <source>
        <dbReference type="ARBA" id="ARBA00022490"/>
    </source>
</evidence>
<dbReference type="Pfam" id="PF13516">
    <property type="entry name" value="LRR_6"/>
    <property type="match status" value="2"/>
</dbReference>
<dbReference type="InterPro" id="IPR029495">
    <property type="entry name" value="NACHT-assoc"/>
</dbReference>
<feature type="domain" description="B box-type" evidence="12">
    <location>
        <begin position="138"/>
        <end position="178"/>
    </location>
</feature>
<evidence type="ECO:0000256" key="1">
    <source>
        <dbReference type="ARBA" id="ARBA00004496"/>
    </source>
</evidence>
<dbReference type="SUPFAM" id="SSF52540">
    <property type="entry name" value="P-loop containing nucleoside triphosphate hydrolases"/>
    <property type="match status" value="1"/>
</dbReference>
<keyword evidence="2" id="KW-0963">Cytoplasm</keyword>
<keyword evidence="6" id="KW-0547">Nucleotide-binding</keyword>
<dbReference type="FunFam" id="3.40.50.300:FF:001524">
    <property type="entry name" value="Si:dkey-126g1.7"/>
    <property type="match status" value="1"/>
</dbReference>
<evidence type="ECO:0000256" key="3">
    <source>
        <dbReference type="ARBA" id="ARBA00022614"/>
    </source>
</evidence>
<dbReference type="Pfam" id="PF17776">
    <property type="entry name" value="NLRC4_HD2"/>
    <property type="match status" value="1"/>
</dbReference>
<dbReference type="SUPFAM" id="SSF52047">
    <property type="entry name" value="RNI-like"/>
    <property type="match status" value="1"/>
</dbReference>
<dbReference type="GO" id="GO:0005737">
    <property type="term" value="C:cytoplasm"/>
    <property type="evidence" value="ECO:0007669"/>
    <property type="project" value="UniProtKB-SubCell"/>
</dbReference>
<dbReference type="InterPro" id="IPR041075">
    <property type="entry name" value="NOD1/2_WH"/>
</dbReference>
<evidence type="ECO:0000256" key="10">
    <source>
        <dbReference type="PROSITE-ProRule" id="PRU00024"/>
    </source>
</evidence>
<dbReference type="CDD" id="cd19769">
    <property type="entry name" value="Bbox2_TRIM16-like"/>
    <property type="match status" value="1"/>
</dbReference>
<evidence type="ECO:0000313" key="13">
    <source>
        <dbReference type="EMBL" id="MBN3322899.1"/>
    </source>
</evidence>
<dbReference type="InterPro" id="IPR001611">
    <property type="entry name" value="Leu-rich_rpt"/>
</dbReference>
<dbReference type="Gene3D" id="4.10.830.40">
    <property type="match status" value="1"/>
</dbReference>
<keyword evidence="5" id="KW-0677">Repeat</keyword>
<keyword evidence="4" id="KW-0479">Metal-binding</keyword>
<keyword evidence="14" id="KW-1185">Reference proteome</keyword>
<keyword evidence="7 10" id="KW-0863">Zinc-finger</keyword>
<dbReference type="InterPro" id="IPR001841">
    <property type="entry name" value="Znf_RING"/>
</dbReference>
<dbReference type="Gene3D" id="3.40.50.300">
    <property type="entry name" value="P-loop containing nucleotide triphosphate hydrolases"/>
    <property type="match status" value="1"/>
</dbReference>
<comment type="caution">
    <text evidence="13">The sequence shown here is derived from an EMBL/GenBank/DDBJ whole genome shotgun (WGS) entry which is preliminary data.</text>
</comment>
<dbReference type="GO" id="GO:0005524">
    <property type="term" value="F:ATP binding"/>
    <property type="evidence" value="ECO:0007669"/>
    <property type="project" value="UniProtKB-KW"/>
</dbReference>
<dbReference type="SUPFAM" id="SSF57850">
    <property type="entry name" value="RING/U-box"/>
    <property type="match status" value="1"/>
</dbReference>
<accession>A0A8J7P2T5</accession>
<dbReference type="PROSITE" id="PS00518">
    <property type="entry name" value="ZF_RING_1"/>
    <property type="match status" value="1"/>
</dbReference>
<gene>
    <name evidence="13" type="primary">Nlrc3_10</name>
    <name evidence="13" type="ORF">GTO95_0009904</name>
</gene>
<dbReference type="SUPFAM" id="SSF57845">
    <property type="entry name" value="B-box zinc-binding domain"/>
    <property type="match status" value="1"/>
</dbReference>
<protein>
    <submittedName>
        <fullName evidence="13">NLRC3 protein</fullName>
    </submittedName>
</protein>
<keyword evidence="8" id="KW-0862">Zinc</keyword>
<dbReference type="PANTHER" id="PTHR24106">
    <property type="entry name" value="NACHT, LRR AND CARD DOMAINS-CONTAINING"/>
    <property type="match status" value="1"/>
</dbReference>
<feature type="non-terminal residue" evidence="13">
    <location>
        <position position="1"/>
    </location>
</feature>
<dbReference type="Pfam" id="PF14484">
    <property type="entry name" value="FISNA"/>
    <property type="match status" value="1"/>
</dbReference>
<dbReference type="EMBL" id="JAAWVO010061975">
    <property type="protein sequence ID" value="MBN3322899.1"/>
    <property type="molecule type" value="Genomic_DNA"/>
</dbReference>
<dbReference type="Proteomes" id="UP000736164">
    <property type="component" value="Unassembled WGS sequence"/>
</dbReference>
<feature type="domain" description="RING-type" evidence="11">
    <location>
        <begin position="4"/>
        <end position="46"/>
    </location>
</feature>
<evidence type="ECO:0000259" key="12">
    <source>
        <dbReference type="PROSITE" id="PS50119"/>
    </source>
</evidence>
<keyword evidence="9" id="KW-0067">ATP-binding</keyword>
<dbReference type="Pfam" id="PF17779">
    <property type="entry name" value="WHD_NOD2"/>
    <property type="match status" value="1"/>
</dbReference>
<dbReference type="Pfam" id="PF15227">
    <property type="entry name" value="zf-C3HC4_4"/>
    <property type="match status" value="1"/>
</dbReference>
<organism evidence="13 14">
    <name type="scientific">Atractosteus spatula</name>
    <name type="common">Alligator gar</name>
    <name type="synonym">Lepisosteus spatula</name>
    <dbReference type="NCBI Taxonomy" id="7917"/>
    <lineage>
        <taxon>Eukaryota</taxon>
        <taxon>Metazoa</taxon>
        <taxon>Chordata</taxon>
        <taxon>Craniata</taxon>
        <taxon>Vertebrata</taxon>
        <taxon>Euteleostomi</taxon>
        <taxon>Actinopterygii</taxon>
        <taxon>Neopterygii</taxon>
        <taxon>Holostei</taxon>
        <taxon>Semionotiformes</taxon>
        <taxon>Lepisosteidae</taxon>
        <taxon>Atractosteus</taxon>
    </lineage>
</organism>
<dbReference type="InterPro" id="IPR041267">
    <property type="entry name" value="NLRP_HD2"/>
</dbReference>
<evidence type="ECO:0000256" key="5">
    <source>
        <dbReference type="ARBA" id="ARBA00022737"/>
    </source>
</evidence>
<keyword evidence="3" id="KW-0433">Leucine-rich repeat</keyword>
<name>A0A8J7P2T5_ATRSP</name>
<dbReference type="InterPro" id="IPR051261">
    <property type="entry name" value="NLR"/>
</dbReference>
<dbReference type="SMART" id="SM00368">
    <property type="entry name" value="LRR_RI"/>
    <property type="match status" value="3"/>
</dbReference>
<evidence type="ECO:0000259" key="11">
    <source>
        <dbReference type="PROSITE" id="PS50089"/>
    </source>
</evidence>
<dbReference type="InterPro" id="IPR017907">
    <property type="entry name" value="Znf_RING_CS"/>
</dbReference>
<dbReference type="InterPro" id="IPR007111">
    <property type="entry name" value="NACHT_NTPase"/>
</dbReference>
<feature type="non-terminal residue" evidence="13">
    <location>
        <position position="906"/>
    </location>
</feature>